<dbReference type="Proteomes" id="UP000324800">
    <property type="component" value="Unassembled WGS sequence"/>
</dbReference>
<feature type="non-terminal residue" evidence="1">
    <location>
        <position position="57"/>
    </location>
</feature>
<evidence type="ECO:0000313" key="2">
    <source>
        <dbReference type="Proteomes" id="UP000324800"/>
    </source>
</evidence>
<sequence>MSKASEKIKHAKLDAMTYRLIRLGSDLQDLPNREIPLLESIEKTGAGQGTACYFALM</sequence>
<dbReference type="AlphaFoldDB" id="A0A5J4T6Q2"/>
<proteinExistence type="predicted"/>
<accession>A0A5J4T6Q2</accession>
<gene>
    <name evidence="1" type="ORF">EZS28_050356</name>
</gene>
<organism evidence="1 2">
    <name type="scientific">Streblomastix strix</name>
    <dbReference type="NCBI Taxonomy" id="222440"/>
    <lineage>
        <taxon>Eukaryota</taxon>
        <taxon>Metamonada</taxon>
        <taxon>Preaxostyla</taxon>
        <taxon>Oxymonadida</taxon>
        <taxon>Streblomastigidae</taxon>
        <taxon>Streblomastix</taxon>
    </lineage>
</organism>
<reference evidence="1 2" key="1">
    <citation type="submission" date="2019-03" db="EMBL/GenBank/DDBJ databases">
        <title>Single cell metagenomics reveals metabolic interactions within the superorganism composed of flagellate Streblomastix strix and complex community of Bacteroidetes bacteria on its surface.</title>
        <authorList>
            <person name="Treitli S.C."/>
            <person name="Kolisko M."/>
            <person name="Husnik F."/>
            <person name="Keeling P."/>
            <person name="Hampl V."/>
        </authorList>
    </citation>
    <scope>NUCLEOTIDE SEQUENCE [LARGE SCALE GENOMIC DNA]</scope>
    <source>
        <strain evidence="1">ST1C</strain>
    </source>
</reference>
<comment type="caution">
    <text evidence="1">The sequence shown here is derived from an EMBL/GenBank/DDBJ whole genome shotgun (WGS) entry which is preliminary data.</text>
</comment>
<dbReference type="EMBL" id="SNRW01036888">
    <property type="protein sequence ID" value="KAA6354116.1"/>
    <property type="molecule type" value="Genomic_DNA"/>
</dbReference>
<name>A0A5J4T6Q2_9EUKA</name>
<protein>
    <submittedName>
        <fullName evidence="1">Uncharacterized protein</fullName>
    </submittedName>
</protein>
<evidence type="ECO:0000313" key="1">
    <source>
        <dbReference type="EMBL" id="KAA6354116.1"/>
    </source>
</evidence>